<evidence type="ECO:0000313" key="5">
    <source>
        <dbReference type="Proteomes" id="UP001501321"/>
    </source>
</evidence>
<sequence length="113" mass="12757">MSFETDKRFNDLQHFPRGIRRSGEFTVAEADLLERHGHAMLSLYQGKTQPQDELETSFLERVQQGDASGHLYAKVWLKYLKVIGPRRVHRLCTASGSGGDDSGSFDTVDESLE</sequence>
<accession>A0ABP8Q664</accession>
<dbReference type="Proteomes" id="UP001501321">
    <property type="component" value="Unassembled WGS sequence"/>
</dbReference>
<dbReference type="Pfam" id="PF04219">
    <property type="entry name" value="DUF413"/>
    <property type="match status" value="1"/>
</dbReference>
<dbReference type="EMBL" id="BAABFC010000010">
    <property type="protein sequence ID" value="GAA4498125.1"/>
    <property type="molecule type" value="Genomic_DNA"/>
</dbReference>
<evidence type="ECO:0000256" key="1">
    <source>
        <dbReference type="ARBA" id="ARBA00093464"/>
    </source>
</evidence>
<reference evidence="5" key="1">
    <citation type="journal article" date="2019" name="Int. J. Syst. Evol. Microbiol.">
        <title>The Global Catalogue of Microorganisms (GCM) 10K type strain sequencing project: providing services to taxonomists for standard genome sequencing and annotation.</title>
        <authorList>
            <consortium name="The Broad Institute Genomics Platform"/>
            <consortium name="The Broad Institute Genome Sequencing Center for Infectious Disease"/>
            <person name="Wu L."/>
            <person name="Ma J."/>
        </authorList>
    </citation>
    <scope>NUCLEOTIDE SEQUENCE [LARGE SCALE GENOMIC DNA]</scope>
    <source>
        <strain evidence="5">JCM 32226</strain>
    </source>
</reference>
<evidence type="ECO:0000256" key="2">
    <source>
        <dbReference type="ARBA" id="ARBA00093628"/>
    </source>
</evidence>
<name>A0ABP8Q664_9GAMM</name>
<dbReference type="InterPro" id="IPR007335">
    <property type="entry name" value="DUF413"/>
</dbReference>
<feature type="region of interest" description="Disordered" evidence="3">
    <location>
        <begin position="92"/>
        <end position="113"/>
    </location>
</feature>
<dbReference type="RefSeq" id="WP_345011811.1">
    <property type="nucleotide sequence ID" value="NZ_BAABFC010000010.1"/>
</dbReference>
<comment type="caution">
    <text evidence="4">The sequence shown here is derived from an EMBL/GenBank/DDBJ whole genome shotgun (WGS) entry which is preliminary data.</text>
</comment>
<evidence type="ECO:0000313" key="4">
    <source>
        <dbReference type="EMBL" id="GAA4498125.1"/>
    </source>
</evidence>
<gene>
    <name evidence="4" type="ORF">GCM10023095_15950</name>
</gene>
<comment type="similarity">
    <text evidence="1">Belongs to the MaoP family.</text>
</comment>
<evidence type="ECO:0000256" key="3">
    <source>
        <dbReference type="SAM" id="MobiDB-lite"/>
    </source>
</evidence>
<organism evidence="4 5">
    <name type="scientific">Pseudaeromonas paramecii</name>
    <dbReference type="NCBI Taxonomy" id="2138166"/>
    <lineage>
        <taxon>Bacteria</taxon>
        <taxon>Pseudomonadati</taxon>
        <taxon>Pseudomonadota</taxon>
        <taxon>Gammaproteobacteria</taxon>
        <taxon>Aeromonadales</taxon>
        <taxon>Aeromonadaceae</taxon>
        <taxon>Pseudaeromonas</taxon>
    </lineage>
</organism>
<keyword evidence="5" id="KW-1185">Reference proteome</keyword>
<protein>
    <recommendedName>
        <fullName evidence="2">Macrodomain Ori protein</fullName>
    </recommendedName>
</protein>
<proteinExistence type="inferred from homology"/>